<gene>
    <name evidence="1" type="ORF">QFC19_003836</name>
</gene>
<reference evidence="1" key="1">
    <citation type="submission" date="2023-04" db="EMBL/GenBank/DDBJ databases">
        <title>Draft Genome sequencing of Naganishia species isolated from polar environments using Oxford Nanopore Technology.</title>
        <authorList>
            <person name="Leo P."/>
            <person name="Venkateswaran K."/>
        </authorList>
    </citation>
    <scope>NUCLEOTIDE SEQUENCE</scope>
    <source>
        <strain evidence="1">MNA-CCFEE 5261</strain>
    </source>
</reference>
<dbReference type="EMBL" id="JASBWR010000038">
    <property type="protein sequence ID" value="KAJ9104873.1"/>
    <property type="molecule type" value="Genomic_DNA"/>
</dbReference>
<keyword evidence="2" id="KW-1185">Reference proteome</keyword>
<evidence type="ECO:0000313" key="1">
    <source>
        <dbReference type="EMBL" id="KAJ9104873.1"/>
    </source>
</evidence>
<dbReference type="Proteomes" id="UP001241377">
    <property type="component" value="Unassembled WGS sequence"/>
</dbReference>
<sequence>MAQKDGKTTVIDQVKLTLNSVAAGGVIPTEAHGFHQYQIASQASQFFQKHKISSQNSPDLICCTRGPGMVGSLSAGLQFAKGLSVAWDKPLVGVHHMLGHLMIASLTSELQTNPPPRFPFLSLLCSGGHTMLVLLESLAKHQVLVNTVDIACGDALDKCARKLGLKGNMLGKELETFVNSFSKEELDEFTKIKTHTRDNPFNFQLKLPMRSPKHPRNAESVQFSFASFLSTLDAYSPPPGMEKSKVTKFLAFKVQQKIFEHIVDRIKLAVDKNETLFANVNDIVLSGGVASNSTLRRMLKDGLNDKMKRPNLNFHFPEIALCTDNAIMIGVAGIEIYENLNVVSDLSITPIRKWPLDQLLDVDGWTSRL</sequence>
<protein>
    <submittedName>
        <fullName evidence="1">Uncharacterized protein</fullName>
    </submittedName>
</protein>
<name>A0ACC2VZM3_9TREE</name>
<evidence type="ECO:0000313" key="2">
    <source>
        <dbReference type="Proteomes" id="UP001241377"/>
    </source>
</evidence>
<organism evidence="1 2">
    <name type="scientific">Naganishia cerealis</name>
    <dbReference type="NCBI Taxonomy" id="610337"/>
    <lineage>
        <taxon>Eukaryota</taxon>
        <taxon>Fungi</taxon>
        <taxon>Dikarya</taxon>
        <taxon>Basidiomycota</taxon>
        <taxon>Agaricomycotina</taxon>
        <taxon>Tremellomycetes</taxon>
        <taxon>Filobasidiales</taxon>
        <taxon>Filobasidiaceae</taxon>
        <taxon>Naganishia</taxon>
    </lineage>
</organism>
<proteinExistence type="predicted"/>
<accession>A0ACC2VZM3</accession>
<comment type="caution">
    <text evidence="1">The sequence shown here is derived from an EMBL/GenBank/DDBJ whole genome shotgun (WGS) entry which is preliminary data.</text>
</comment>